<feature type="compositionally biased region" description="Low complexity" evidence="1">
    <location>
        <begin position="45"/>
        <end position="61"/>
    </location>
</feature>
<keyword evidence="3" id="KW-1185">Reference proteome</keyword>
<dbReference type="AlphaFoldDB" id="D0NHP4"/>
<name>D0NHP4_PHYIT</name>
<dbReference type="EMBL" id="DS028138">
    <property type="protein sequence ID" value="EEY58969.1"/>
    <property type="molecule type" value="Genomic_DNA"/>
</dbReference>
<accession>D0NHP4</accession>
<dbReference type="InParanoid" id="D0NHP4"/>
<protein>
    <submittedName>
        <fullName evidence="2">Uncharacterized protein</fullName>
    </submittedName>
</protein>
<reference evidence="3" key="1">
    <citation type="journal article" date="2009" name="Nature">
        <title>Genome sequence and analysis of the Irish potato famine pathogen Phytophthora infestans.</title>
        <authorList>
            <consortium name="The Broad Institute Genome Sequencing Platform"/>
            <person name="Haas B.J."/>
            <person name="Kamoun S."/>
            <person name="Zody M.C."/>
            <person name="Jiang R.H."/>
            <person name="Handsaker R.E."/>
            <person name="Cano L.M."/>
            <person name="Grabherr M."/>
            <person name="Kodira C.D."/>
            <person name="Raffaele S."/>
            <person name="Torto-Alalibo T."/>
            <person name="Bozkurt T.O."/>
            <person name="Ah-Fong A.M."/>
            <person name="Alvarado L."/>
            <person name="Anderson V.L."/>
            <person name="Armstrong M.R."/>
            <person name="Avrova A."/>
            <person name="Baxter L."/>
            <person name="Beynon J."/>
            <person name="Boevink P.C."/>
            <person name="Bollmann S.R."/>
            <person name="Bos J.I."/>
            <person name="Bulone V."/>
            <person name="Cai G."/>
            <person name="Cakir C."/>
            <person name="Carrington J.C."/>
            <person name="Chawner M."/>
            <person name="Conti L."/>
            <person name="Costanzo S."/>
            <person name="Ewan R."/>
            <person name="Fahlgren N."/>
            <person name="Fischbach M.A."/>
            <person name="Fugelstad J."/>
            <person name="Gilroy E.M."/>
            <person name="Gnerre S."/>
            <person name="Green P.J."/>
            <person name="Grenville-Briggs L.J."/>
            <person name="Griffith J."/>
            <person name="Grunwald N.J."/>
            <person name="Horn K."/>
            <person name="Horner N.R."/>
            <person name="Hu C.H."/>
            <person name="Huitema E."/>
            <person name="Jeong D.H."/>
            <person name="Jones A.M."/>
            <person name="Jones J.D."/>
            <person name="Jones R.W."/>
            <person name="Karlsson E.K."/>
            <person name="Kunjeti S.G."/>
            <person name="Lamour K."/>
            <person name="Liu Z."/>
            <person name="Ma L."/>
            <person name="Maclean D."/>
            <person name="Chibucos M.C."/>
            <person name="McDonald H."/>
            <person name="McWalters J."/>
            <person name="Meijer H.J."/>
            <person name="Morgan W."/>
            <person name="Morris P.F."/>
            <person name="Munro C.A."/>
            <person name="O'Neill K."/>
            <person name="Ospina-Giraldo M."/>
            <person name="Pinzon A."/>
            <person name="Pritchard L."/>
            <person name="Ramsahoye B."/>
            <person name="Ren Q."/>
            <person name="Restrepo S."/>
            <person name="Roy S."/>
            <person name="Sadanandom A."/>
            <person name="Savidor A."/>
            <person name="Schornack S."/>
            <person name="Schwartz D.C."/>
            <person name="Schumann U.D."/>
            <person name="Schwessinger B."/>
            <person name="Seyer L."/>
            <person name="Sharpe T."/>
            <person name="Silvar C."/>
            <person name="Song J."/>
            <person name="Studholme D.J."/>
            <person name="Sykes S."/>
            <person name="Thines M."/>
            <person name="van de Vondervoort P.J."/>
            <person name="Phuntumart V."/>
            <person name="Wawra S."/>
            <person name="Weide R."/>
            <person name="Win J."/>
            <person name="Young C."/>
            <person name="Zhou S."/>
            <person name="Fry W."/>
            <person name="Meyers B.C."/>
            <person name="van West P."/>
            <person name="Ristaino J."/>
            <person name="Govers F."/>
            <person name="Birch P.R."/>
            <person name="Whisson S.C."/>
            <person name="Judelson H.S."/>
            <person name="Nusbaum C."/>
        </authorList>
    </citation>
    <scope>NUCLEOTIDE SEQUENCE [LARGE SCALE GENOMIC DNA]</scope>
    <source>
        <strain evidence="3">T30-4</strain>
    </source>
</reference>
<sequence>MKYEIICLKMCCMTTLPLLLKRQSQHHPLDRPQSNPTHRQPIAQPALLLRLRPSHPLRLPASLPPSRLPSLTLDRQQRRPPKRR</sequence>
<feature type="region of interest" description="Disordered" evidence="1">
    <location>
        <begin position="24"/>
        <end position="84"/>
    </location>
</feature>
<evidence type="ECO:0000256" key="1">
    <source>
        <dbReference type="SAM" id="MobiDB-lite"/>
    </source>
</evidence>
<evidence type="ECO:0000313" key="3">
    <source>
        <dbReference type="Proteomes" id="UP000006643"/>
    </source>
</evidence>
<dbReference type="HOGENOM" id="CLU_2532372_0_0_1"/>
<proteinExistence type="predicted"/>
<gene>
    <name evidence="2" type="ORF">PITG_11985</name>
</gene>
<organism evidence="2 3">
    <name type="scientific">Phytophthora infestans (strain T30-4)</name>
    <name type="common">Potato late blight agent</name>
    <dbReference type="NCBI Taxonomy" id="403677"/>
    <lineage>
        <taxon>Eukaryota</taxon>
        <taxon>Sar</taxon>
        <taxon>Stramenopiles</taxon>
        <taxon>Oomycota</taxon>
        <taxon>Peronosporomycetes</taxon>
        <taxon>Peronosporales</taxon>
        <taxon>Peronosporaceae</taxon>
        <taxon>Phytophthora</taxon>
    </lineage>
</organism>
<dbReference type="VEuPathDB" id="FungiDB:PITG_11985"/>
<evidence type="ECO:0000313" key="2">
    <source>
        <dbReference type="EMBL" id="EEY58969.1"/>
    </source>
</evidence>
<dbReference type="Proteomes" id="UP000006643">
    <property type="component" value="Unassembled WGS sequence"/>
</dbReference>
<dbReference type="RefSeq" id="XP_002901442.1">
    <property type="nucleotide sequence ID" value="XM_002901396.1"/>
</dbReference>
<dbReference type="GeneID" id="9470969"/>
<dbReference type="KEGG" id="pif:PITG_11985"/>